<dbReference type="PANTHER" id="PTHR47793">
    <property type="entry name" value="HISTONE DEACETYLASE COMPLEX SUBUNIT CTI6"/>
    <property type="match status" value="1"/>
</dbReference>
<dbReference type="GO" id="GO:0070210">
    <property type="term" value="C:Rpd3L-Expanded complex"/>
    <property type="evidence" value="ECO:0007669"/>
    <property type="project" value="TreeGrafter"/>
</dbReference>
<dbReference type="InterPro" id="IPR013083">
    <property type="entry name" value="Znf_RING/FYVE/PHD"/>
</dbReference>
<feature type="domain" description="Zinc finger PHD-type" evidence="5">
    <location>
        <begin position="165"/>
        <end position="211"/>
    </location>
</feature>
<evidence type="ECO:0000313" key="7">
    <source>
        <dbReference type="Proteomes" id="UP000232875"/>
    </source>
</evidence>
<keyword evidence="2" id="KW-0863">Zinc-finger</keyword>
<dbReference type="Proteomes" id="UP000232875">
    <property type="component" value="Unassembled WGS sequence"/>
</dbReference>
<feature type="region of interest" description="Disordered" evidence="4">
    <location>
        <begin position="1"/>
        <end position="99"/>
    </location>
</feature>
<feature type="compositionally biased region" description="Basic and acidic residues" evidence="4">
    <location>
        <begin position="329"/>
        <end position="341"/>
    </location>
</feature>
<dbReference type="InterPro" id="IPR001965">
    <property type="entry name" value="Znf_PHD"/>
</dbReference>
<proteinExistence type="predicted"/>
<feature type="compositionally biased region" description="Basic and acidic residues" evidence="4">
    <location>
        <begin position="271"/>
        <end position="280"/>
    </location>
</feature>
<dbReference type="SUPFAM" id="SSF57903">
    <property type="entry name" value="FYVE/PHD zinc finger"/>
    <property type="match status" value="1"/>
</dbReference>
<feature type="compositionally biased region" description="Basic and acidic residues" evidence="4">
    <location>
        <begin position="368"/>
        <end position="393"/>
    </location>
</feature>
<keyword evidence="1" id="KW-0479">Metal-binding</keyword>
<dbReference type="PROSITE" id="PS01359">
    <property type="entry name" value="ZF_PHD_1"/>
    <property type="match status" value="1"/>
</dbReference>
<feature type="compositionally biased region" description="Basic and acidic residues" evidence="4">
    <location>
        <begin position="53"/>
        <end position="74"/>
    </location>
</feature>
<feature type="compositionally biased region" description="Basic and acidic residues" evidence="4">
    <location>
        <begin position="81"/>
        <end position="90"/>
    </location>
</feature>
<dbReference type="EMBL" id="KZ454993">
    <property type="protein sequence ID" value="PKI82784.1"/>
    <property type="molecule type" value="Genomic_DNA"/>
</dbReference>
<dbReference type="Pfam" id="PF20826">
    <property type="entry name" value="PHD_5"/>
    <property type="match status" value="1"/>
</dbReference>
<dbReference type="Gene3D" id="3.30.40.10">
    <property type="entry name" value="Zinc/RING finger domain, C3HC4 (zinc finger)"/>
    <property type="match status" value="1"/>
</dbReference>
<feature type="compositionally biased region" description="Polar residues" evidence="4">
    <location>
        <begin position="13"/>
        <end position="26"/>
    </location>
</feature>
<dbReference type="GO" id="GO:0033698">
    <property type="term" value="C:Rpd3L complex"/>
    <property type="evidence" value="ECO:0007669"/>
    <property type="project" value="TreeGrafter"/>
</dbReference>
<dbReference type="PANTHER" id="PTHR47793:SF1">
    <property type="entry name" value="HISTONE DEACETYLASE COMPLEX SUBUNIT CTI6"/>
    <property type="match status" value="1"/>
</dbReference>
<keyword evidence="3" id="KW-0862">Zinc</keyword>
<keyword evidence="7" id="KW-1185">Reference proteome</keyword>
<dbReference type="InterPro" id="IPR019786">
    <property type="entry name" value="Zinc_finger_PHD-type_CS"/>
</dbReference>
<dbReference type="OrthoDB" id="79252at2759"/>
<dbReference type="GO" id="GO:0061188">
    <property type="term" value="P:negative regulation of rDNA heterochromatin formation"/>
    <property type="evidence" value="ECO:0007669"/>
    <property type="project" value="TreeGrafter"/>
</dbReference>
<dbReference type="InterPro" id="IPR011011">
    <property type="entry name" value="Znf_FYVE_PHD"/>
</dbReference>
<dbReference type="AlphaFoldDB" id="A0A2N1J8B6"/>
<name>A0A2N1J8B6_9BASI</name>
<evidence type="ECO:0000256" key="3">
    <source>
        <dbReference type="ARBA" id="ARBA00022833"/>
    </source>
</evidence>
<dbReference type="InterPro" id="IPR053051">
    <property type="entry name" value="HDAC_complex_subunit"/>
</dbReference>
<gene>
    <name evidence="6" type="ORF">MVES_003243</name>
</gene>
<evidence type="ECO:0000259" key="5">
    <source>
        <dbReference type="SMART" id="SM00249"/>
    </source>
</evidence>
<dbReference type="SMART" id="SM00249">
    <property type="entry name" value="PHD"/>
    <property type="match status" value="1"/>
</dbReference>
<evidence type="ECO:0000256" key="2">
    <source>
        <dbReference type="ARBA" id="ARBA00022771"/>
    </source>
</evidence>
<dbReference type="STRING" id="2020962.A0A2N1J8B6"/>
<organism evidence="6 7">
    <name type="scientific">Malassezia vespertilionis</name>
    <dbReference type="NCBI Taxonomy" id="2020962"/>
    <lineage>
        <taxon>Eukaryota</taxon>
        <taxon>Fungi</taxon>
        <taxon>Dikarya</taxon>
        <taxon>Basidiomycota</taxon>
        <taxon>Ustilaginomycotina</taxon>
        <taxon>Malasseziomycetes</taxon>
        <taxon>Malasseziales</taxon>
        <taxon>Malasseziaceae</taxon>
        <taxon>Malassezia</taxon>
    </lineage>
</organism>
<reference evidence="6 7" key="1">
    <citation type="submission" date="2017-10" db="EMBL/GenBank/DDBJ databases">
        <title>A novel species of cold-tolerant Malassezia isolated from bats.</title>
        <authorList>
            <person name="Lorch J.M."/>
            <person name="Palmer J.M."/>
            <person name="Vanderwolf K.J."/>
            <person name="Schmidt K.Z."/>
            <person name="Verant M.L."/>
            <person name="Weller T.J."/>
            <person name="Blehert D.S."/>
        </authorList>
    </citation>
    <scope>NUCLEOTIDE SEQUENCE [LARGE SCALE GENOMIC DNA]</scope>
    <source>
        <strain evidence="6 7">NWHC:44797-103</strain>
    </source>
</reference>
<evidence type="ECO:0000256" key="4">
    <source>
        <dbReference type="SAM" id="MobiDB-lite"/>
    </source>
</evidence>
<evidence type="ECO:0000313" key="6">
    <source>
        <dbReference type="EMBL" id="PKI82784.1"/>
    </source>
</evidence>
<accession>A0A2N1J8B6</accession>
<dbReference type="GO" id="GO:0008270">
    <property type="term" value="F:zinc ion binding"/>
    <property type="evidence" value="ECO:0007669"/>
    <property type="project" value="UniProtKB-KW"/>
</dbReference>
<feature type="region of interest" description="Disordered" evidence="4">
    <location>
        <begin position="271"/>
        <end position="439"/>
    </location>
</feature>
<sequence length="588" mass="65005">MLGRPAKPHATLPSATMASDEQNEAQGQGEYGAQHWPRAILDTATDDFEMEAGDTKDDAPAAPNDAHRSEHQAAAEEEEDKYAIDEEQHTSIDQQDPPIKEDELEEHTGAEASDAASDTNRDVGARRLRRTHGAEGSAKGDVLDADAFGKGIEYDEQDDSEGVTRCVCGSTDENVGLMIQCETCKCWQHCACMGMHTEEDCPDVYFCEQCRPENHIELLRSLGFLPPPKVVKRGASRSSRVALAKEHARELNDAREAIRVMAQENVARLRAEAGAAEERTSPSARRTRKHSPDADARVPPKRRSTMNSREFGGDGWEHIPPSLLQPEEYDARELDSPEDSLRKRKRIVDEPPSLEPEGVADAGKRRRTQEANRNARDTPDIERREVLQHEPRAASHAPRSKHDAPIPMRAREIVRASRDVGSRQGTPTPGDGGAKSAPSTLPEHLAHLAYLVPPLPGEEKEGKSEAKVPGLPEPFALVAVMDTATKIRYPQKRMTLSEMRKRIRTIGDYVARVQIEAVEREKRVQFLARIMGGESDERAVAPAPNAVPLSMQLAEQLTRDLTAFQRRFGVASVASRALTELEMEQVDA</sequence>
<protein>
    <recommendedName>
        <fullName evidence="5">Zinc finger PHD-type domain-containing protein</fullName>
    </recommendedName>
</protein>
<dbReference type="GO" id="GO:0061186">
    <property type="term" value="P:negative regulation of silent mating-type cassette heterochromatin formation"/>
    <property type="evidence" value="ECO:0007669"/>
    <property type="project" value="TreeGrafter"/>
</dbReference>
<evidence type="ECO:0000256" key="1">
    <source>
        <dbReference type="ARBA" id="ARBA00022723"/>
    </source>
</evidence>
<feature type="compositionally biased region" description="Basic and acidic residues" evidence="4">
    <location>
        <begin position="400"/>
        <end position="421"/>
    </location>
</feature>